<accession>A0A5P9QFX9</accession>
<keyword evidence="3" id="KW-1185">Reference proteome</keyword>
<organism evidence="2 3">
    <name type="scientific">Luteimicrobium xylanilyticum</name>
    <dbReference type="NCBI Taxonomy" id="1133546"/>
    <lineage>
        <taxon>Bacteria</taxon>
        <taxon>Bacillati</taxon>
        <taxon>Actinomycetota</taxon>
        <taxon>Actinomycetes</taxon>
        <taxon>Micrococcales</taxon>
        <taxon>Luteimicrobium</taxon>
    </lineage>
</organism>
<gene>
    <name evidence="2" type="ORF">KDY119_03476</name>
</gene>
<sequence>MAYDQVLAQRVRDRIGADLAVTEKRMFGGLSFLWDGRIAVAVSGDGLLLRVGPDDVELALTEPGTRQAVMGGREMRGWIVVDGDVLDDDALETWIRTGVESAARLPGE</sequence>
<evidence type="ECO:0000313" key="3">
    <source>
        <dbReference type="Proteomes" id="UP000326702"/>
    </source>
</evidence>
<dbReference type="Pfam" id="PF04993">
    <property type="entry name" value="TfoX_N"/>
    <property type="match status" value="1"/>
</dbReference>
<name>A0A5P9QFX9_9MICO</name>
<evidence type="ECO:0000313" key="2">
    <source>
        <dbReference type="EMBL" id="QFU99940.1"/>
    </source>
</evidence>
<dbReference type="Gene3D" id="3.30.1460.30">
    <property type="entry name" value="YgaC/TfoX-N like chaperone"/>
    <property type="match status" value="1"/>
</dbReference>
<proteinExistence type="predicted"/>
<dbReference type="KEGG" id="lxl:KDY119_03476"/>
<dbReference type="SUPFAM" id="SSF159894">
    <property type="entry name" value="YgaC/TfoX-N like"/>
    <property type="match status" value="1"/>
</dbReference>
<evidence type="ECO:0000259" key="1">
    <source>
        <dbReference type="Pfam" id="PF04993"/>
    </source>
</evidence>
<feature type="domain" description="TfoX N-terminal" evidence="1">
    <location>
        <begin position="21"/>
        <end position="101"/>
    </location>
</feature>
<dbReference type="Proteomes" id="UP000326702">
    <property type="component" value="Chromosome"/>
</dbReference>
<protein>
    <recommendedName>
        <fullName evidence="1">TfoX N-terminal domain-containing protein</fullName>
    </recommendedName>
</protein>
<dbReference type="EMBL" id="CP045529">
    <property type="protein sequence ID" value="QFU99940.1"/>
    <property type="molecule type" value="Genomic_DNA"/>
</dbReference>
<dbReference type="InterPro" id="IPR007076">
    <property type="entry name" value="TfoX_N"/>
</dbReference>
<reference evidence="2 3" key="1">
    <citation type="submission" date="2019-10" db="EMBL/GenBank/DDBJ databases">
        <title>Genome sequence of Luteimicrobium xylanilyticum HY-24.</title>
        <authorList>
            <person name="Kim D.Y."/>
            <person name="Park H.-Y."/>
        </authorList>
    </citation>
    <scope>NUCLEOTIDE SEQUENCE [LARGE SCALE GENOMIC DNA]</scope>
    <source>
        <strain evidence="2 3">HY-24</strain>
    </source>
</reference>
<dbReference type="RefSeq" id="WP_036947795.1">
    <property type="nucleotide sequence ID" value="NZ_BAABIH010000010.1"/>
</dbReference>
<dbReference type="OrthoDB" id="214902at2"/>
<dbReference type="AlphaFoldDB" id="A0A5P9QFX9"/>